<gene>
    <name evidence="1" type="primary">106085287</name>
</gene>
<evidence type="ECO:0000313" key="2">
    <source>
        <dbReference type="Proteomes" id="UP000095300"/>
    </source>
</evidence>
<dbReference type="VEuPathDB" id="VectorBase:SCAU001165"/>
<dbReference type="EnsemblMetazoa" id="SCAU001165-RA">
    <property type="protein sequence ID" value="SCAU001165-PA"/>
    <property type="gene ID" value="SCAU001165"/>
</dbReference>
<reference evidence="1" key="1">
    <citation type="submission" date="2020-05" db="UniProtKB">
        <authorList>
            <consortium name="EnsemblMetazoa"/>
        </authorList>
    </citation>
    <scope>IDENTIFICATION</scope>
    <source>
        <strain evidence="1">USDA</strain>
    </source>
</reference>
<keyword evidence="2" id="KW-1185">Reference proteome</keyword>
<organism evidence="1 2">
    <name type="scientific">Stomoxys calcitrans</name>
    <name type="common">Stable fly</name>
    <name type="synonym">Conops calcitrans</name>
    <dbReference type="NCBI Taxonomy" id="35570"/>
    <lineage>
        <taxon>Eukaryota</taxon>
        <taxon>Metazoa</taxon>
        <taxon>Ecdysozoa</taxon>
        <taxon>Arthropoda</taxon>
        <taxon>Hexapoda</taxon>
        <taxon>Insecta</taxon>
        <taxon>Pterygota</taxon>
        <taxon>Neoptera</taxon>
        <taxon>Endopterygota</taxon>
        <taxon>Diptera</taxon>
        <taxon>Brachycera</taxon>
        <taxon>Muscomorpha</taxon>
        <taxon>Muscoidea</taxon>
        <taxon>Muscidae</taxon>
        <taxon>Stomoxys</taxon>
    </lineage>
</organism>
<protein>
    <submittedName>
        <fullName evidence="1">Uncharacterized protein</fullName>
    </submittedName>
</protein>
<accession>A0A1I8NQK6</accession>
<name>A0A1I8NQK6_STOCA</name>
<evidence type="ECO:0000313" key="1">
    <source>
        <dbReference type="EnsemblMetazoa" id="SCAU001165-PA"/>
    </source>
</evidence>
<proteinExistence type="predicted"/>
<dbReference type="Proteomes" id="UP000095300">
    <property type="component" value="Unassembled WGS sequence"/>
</dbReference>
<dbReference type="AlphaFoldDB" id="A0A1I8NQK6"/>
<sequence>MEALDCRLPRQRTLKCQICARDFHNAEMWSYCWLFMVTTRRFQLFKFIELIADVDQPTIAKNNKYNNPLNGNSNPKIVVSTSTANITLCDSLNNSNSNISNHNNNNNNNHITIDNLEQQQQQQQLLHHTTIPIQPLSESTTIAAATIFADSDNNSLSTATATSTNYIAIPLSERPPIICIAQEQHNHHQQQQQQQQQHDNYSQSLTRSASCLLRFRRCCIKFFSKIMGSNNPSEADRFEYYDCKYKTIKYE</sequence>